<evidence type="ECO:0000256" key="2">
    <source>
        <dbReference type="ARBA" id="ARBA00006307"/>
    </source>
</evidence>
<evidence type="ECO:0000256" key="4">
    <source>
        <dbReference type="ARBA" id="ARBA00022685"/>
    </source>
</evidence>
<dbReference type="InterPro" id="IPR001415">
    <property type="entry name" value="PTH/PTH-rel"/>
</dbReference>
<reference evidence="7" key="2">
    <citation type="submission" date="2017-12" db="EMBL/GenBank/DDBJ databases">
        <title>Genome sequence of the Bar-tailed Godwit (Limosa lapponica baueri).</title>
        <authorList>
            <person name="Lima N.C.B."/>
            <person name="Parody-Merino A.M."/>
            <person name="Battley P.F."/>
            <person name="Fidler A.E."/>
            <person name="Prosdocimi F."/>
        </authorList>
    </citation>
    <scope>NUCLEOTIDE SEQUENCE [LARGE SCALE GENOMIC DNA]</scope>
</reference>
<dbReference type="PROSITE" id="PS00335">
    <property type="entry name" value="PARATHYROID"/>
    <property type="match status" value="1"/>
</dbReference>
<dbReference type="GO" id="GO:0005179">
    <property type="term" value="F:hormone activity"/>
    <property type="evidence" value="ECO:0007669"/>
    <property type="project" value="UniProtKB-KW"/>
</dbReference>
<dbReference type="Pfam" id="PF01279">
    <property type="entry name" value="Parathyroid"/>
    <property type="match status" value="1"/>
</dbReference>
<dbReference type="EMBL" id="KZ505671">
    <property type="protein sequence ID" value="PKU47704.1"/>
    <property type="molecule type" value="Genomic_DNA"/>
</dbReference>
<dbReference type="GO" id="GO:0005576">
    <property type="term" value="C:extracellular region"/>
    <property type="evidence" value="ECO:0007669"/>
    <property type="project" value="UniProtKB-SubCell"/>
</dbReference>
<proteinExistence type="inferred from homology"/>
<evidence type="ECO:0000256" key="3">
    <source>
        <dbReference type="ARBA" id="ARBA00022525"/>
    </source>
</evidence>
<sequence>MGDFNHPDICWRENTAGHKKSRKFLECVDDNFLLQMVEEPMRKGAVLDLILTNKDRYVRDKGKTREGVGPLQKETGDVVTQHMEEAELLNNFFTLVFTGKGLNHTAQVAEGKNRGYENEELPTVGEDQVQDHLRNLKVHKSMGPDEIHPRVLRELVDEVAKPLSIIFEKSWQSDKMTSIKNLAKIAIILYAVCFLTNSDGRPMMKRSVSEMQLMHNLGEHRHTVERQDWLQMKLQDVHSALEDARTQRPRNKDDIVLGEIRSRRLLPEHLRAAMQKKSIDLDKAYMDVLFKTKP</sequence>
<gene>
    <name evidence="6" type="ORF">llap_1984</name>
</gene>
<keyword evidence="3" id="KW-0964">Secreted</keyword>
<name>A0A2I0UNT3_LIMLA</name>
<reference evidence="7" key="1">
    <citation type="submission" date="2017-11" db="EMBL/GenBank/DDBJ databases">
        <authorList>
            <person name="Lima N.C."/>
            <person name="Parody-Merino A.M."/>
            <person name="Battley P.F."/>
            <person name="Fidler A.E."/>
            <person name="Prosdocimi F."/>
        </authorList>
    </citation>
    <scope>NUCLEOTIDE SEQUENCE [LARGE SCALE GENOMIC DNA]</scope>
</reference>
<keyword evidence="7" id="KW-1185">Reference proteome</keyword>
<evidence type="ECO:0000256" key="5">
    <source>
        <dbReference type="ARBA" id="ARBA00022702"/>
    </source>
</evidence>
<keyword evidence="5" id="KW-0372">Hormone</keyword>
<accession>A0A2I0UNT3</accession>
<dbReference type="Proteomes" id="UP000233556">
    <property type="component" value="Unassembled WGS sequence"/>
</dbReference>
<dbReference type="OrthoDB" id="9890537at2759"/>
<keyword evidence="4" id="KW-0165">Cleavage on pair of basic residues</keyword>
<organism evidence="6 7">
    <name type="scientific">Limosa lapponica baueri</name>
    <dbReference type="NCBI Taxonomy" id="1758121"/>
    <lineage>
        <taxon>Eukaryota</taxon>
        <taxon>Metazoa</taxon>
        <taxon>Chordata</taxon>
        <taxon>Craniata</taxon>
        <taxon>Vertebrata</taxon>
        <taxon>Euteleostomi</taxon>
        <taxon>Archelosauria</taxon>
        <taxon>Archosauria</taxon>
        <taxon>Dinosauria</taxon>
        <taxon>Saurischia</taxon>
        <taxon>Theropoda</taxon>
        <taxon>Coelurosauria</taxon>
        <taxon>Aves</taxon>
        <taxon>Neognathae</taxon>
        <taxon>Neoaves</taxon>
        <taxon>Charadriiformes</taxon>
        <taxon>Scolopacidae</taxon>
        <taxon>Limosa</taxon>
    </lineage>
</organism>
<evidence type="ECO:0000313" key="7">
    <source>
        <dbReference type="Proteomes" id="UP000233556"/>
    </source>
</evidence>
<dbReference type="PANTHER" id="PTHR33395:SF22">
    <property type="entry name" value="REVERSE TRANSCRIPTASE DOMAIN-CONTAINING PROTEIN"/>
    <property type="match status" value="1"/>
</dbReference>
<evidence type="ECO:0000256" key="1">
    <source>
        <dbReference type="ARBA" id="ARBA00004613"/>
    </source>
</evidence>
<comment type="similarity">
    <text evidence="2">Belongs to the parathyroid hormone family.</text>
</comment>
<protein>
    <submittedName>
        <fullName evidence="6">Parathyroid hormone</fullName>
    </submittedName>
</protein>
<dbReference type="AlphaFoldDB" id="A0A2I0UNT3"/>
<evidence type="ECO:0000313" key="6">
    <source>
        <dbReference type="EMBL" id="PKU47704.1"/>
    </source>
</evidence>
<dbReference type="PANTHER" id="PTHR33395">
    <property type="entry name" value="TRANSCRIPTASE, PUTATIVE-RELATED-RELATED"/>
    <property type="match status" value="1"/>
</dbReference>
<dbReference type="SMART" id="SM00087">
    <property type="entry name" value="PTH"/>
    <property type="match status" value="1"/>
</dbReference>
<comment type="subcellular location">
    <subcellularLocation>
        <location evidence="1">Secreted</location>
    </subcellularLocation>
</comment>